<keyword evidence="1" id="KW-0408">Iron</keyword>
<dbReference type="Gene3D" id="2.60.120.330">
    <property type="entry name" value="B-lactam Antibiotic, Isopenicillin N Synthase, Chain"/>
    <property type="match status" value="1"/>
</dbReference>
<keyword evidence="4" id="KW-1185">Reference proteome</keyword>
<sequence length="217" mass="23737">MESSILPFVRKSVAVNLKLMSVLESKLGLPRGALAARHSLQQKGGSEARCIRSQPRSEPMSEAAAAIGAHTDFGSLTILHNRLGGLQVLMPGTDKWLYVKPLPGHAICNIGDTLTVFSAGILRSNLHRVVPPPGAQGGLERWSVVYFTRPAYEVRVKALTEESFLIAEAASKAPAGKYDTGETAGEWVTRRIKYHRLKNRIGPESWRANRGVEEMQV</sequence>
<proteinExistence type="inferred from homology"/>
<organism evidence="3 4">
    <name type="scientific">Heliocybe sulcata</name>
    <dbReference type="NCBI Taxonomy" id="5364"/>
    <lineage>
        <taxon>Eukaryota</taxon>
        <taxon>Fungi</taxon>
        <taxon>Dikarya</taxon>
        <taxon>Basidiomycota</taxon>
        <taxon>Agaricomycotina</taxon>
        <taxon>Agaricomycetes</taxon>
        <taxon>Gloeophyllales</taxon>
        <taxon>Gloeophyllaceae</taxon>
        <taxon>Heliocybe</taxon>
    </lineage>
</organism>
<dbReference type="PROSITE" id="PS51471">
    <property type="entry name" value="FE2OG_OXY"/>
    <property type="match status" value="1"/>
</dbReference>
<evidence type="ECO:0000313" key="3">
    <source>
        <dbReference type="EMBL" id="TFK56539.1"/>
    </source>
</evidence>
<evidence type="ECO:0000259" key="2">
    <source>
        <dbReference type="PROSITE" id="PS51471"/>
    </source>
</evidence>
<dbReference type="OrthoDB" id="288590at2759"/>
<gene>
    <name evidence="3" type="ORF">OE88DRAFT_1649877</name>
</gene>
<dbReference type="InterPro" id="IPR044861">
    <property type="entry name" value="IPNS-like_FE2OG_OXY"/>
</dbReference>
<keyword evidence="1" id="KW-0560">Oxidoreductase</keyword>
<dbReference type="EMBL" id="ML213503">
    <property type="protein sequence ID" value="TFK56539.1"/>
    <property type="molecule type" value="Genomic_DNA"/>
</dbReference>
<dbReference type="Pfam" id="PF03171">
    <property type="entry name" value="2OG-FeII_Oxy"/>
    <property type="match status" value="1"/>
</dbReference>
<dbReference type="STRING" id="5364.A0A5C3NF62"/>
<evidence type="ECO:0000313" key="4">
    <source>
        <dbReference type="Proteomes" id="UP000305948"/>
    </source>
</evidence>
<dbReference type="AlphaFoldDB" id="A0A5C3NF62"/>
<reference evidence="3 4" key="1">
    <citation type="journal article" date="2019" name="Nat. Ecol. Evol.">
        <title>Megaphylogeny resolves global patterns of mushroom evolution.</title>
        <authorList>
            <person name="Varga T."/>
            <person name="Krizsan K."/>
            <person name="Foldi C."/>
            <person name="Dima B."/>
            <person name="Sanchez-Garcia M."/>
            <person name="Sanchez-Ramirez S."/>
            <person name="Szollosi G.J."/>
            <person name="Szarkandi J.G."/>
            <person name="Papp V."/>
            <person name="Albert L."/>
            <person name="Andreopoulos W."/>
            <person name="Angelini C."/>
            <person name="Antonin V."/>
            <person name="Barry K.W."/>
            <person name="Bougher N.L."/>
            <person name="Buchanan P."/>
            <person name="Buyck B."/>
            <person name="Bense V."/>
            <person name="Catcheside P."/>
            <person name="Chovatia M."/>
            <person name="Cooper J."/>
            <person name="Damon W."/>
            <person name="Desjardin D."/>
            <person name="Finy P."/>
            <person name="Geml J."/>
            <person name="Haridas S."/>
            <person name="Hughes K."/>
            <person name="Justo A."/>
            <person name="Karasinski D."/>
            <person name="Kautmanova I."/>
            <person name="Kiss B."/>
            <person name="Kocsube S."/>
            <person name="Kotiranta H."/>
            <person name="LaButti K.M."/>
            <person name="Lechner B.E."/>
            <person name="Liimatainen K."/>
            <person name="Lipzen A."/>
            <person name="Lukacs Z."/>
            <person name="Mihaltcheva S."/>
            <person name="Morgado L.N."/>
            <person name="Niskanen T."/>
            <person name="Noordeloos M.E."/>
            <person name="Ohm R.A."/>
            <person name="Ortiz-Santana B."/>
            <person name="Ovrebo C."/>
            <person name="Racz N."/>
            <person name="Riley R."/>
            <person name="Savchenko A."/>
            <person name="Shiryaev A."/>
            <person name="Soop K."/>
            <person name="Spirin V."/>
            <person name="Szebenyi C."/>
            <person name="Tomsovsky M."/>
            <person name="Tulloss R.E."/>
            <person name="Uehling J."/>
            <person name="Grigoriev I.V."/>
            <person name="Vagvolgyi C."/>
            <person name="Papp T."/>
            <person name="Martin F.M."/>
            <person name="Miettinen O."/>
            <person name="Hibbett D.S."/>
            <person name="Nagy L.G."/>
        </authorList>
    </citation>
    <scope>NUCLEOTIDE SEQUENCE [LARGE SCALE GENOMIC DNA]</scope>
    <source>
        <strain evidence="3 4">OMC1185</strain>
    </source>
</reference>
<feature type="domain" description="Fe2OG dioxygenase" evidence="2">
    <location>
        <begin position="44"/>
        <end position="150"/>
    </location>
</feature>
<evidence type="ECO:0000256" key="1">
    <source>
        <dbReference type="RuleBase" id="RU003682"/>
    </source>
</evidence>
<name>A0A5C3NF62_9AGAM</name>
<dbReference type="SUPFAM" id="SSF51197">
    <property type="entry name" value="Clavaminate synthase-like"/>
    <property type="match status" value="1"/>
</dbReference>
<protein>
    <submittedName>
        <fullName evidence="3">Clavaminate synthase-like protein</fullName>
    </submittedName>
</protein>
<dbReference type="GO" id="GO:0046872">
    <property type="term" value="F:metal ion binding"/>
    <property type="evidence" value="ECO:0007669"/>
    <property type="project" value="UniProtKB-KW"/>
</dbReference>
<dbReference type="GO" id="GO:0016491">
    <property type="term" value="F:oxidoreductase activity"/>
    <property type="evidence" value="ECO:0007669"/>
    <property type="project" value="UniProtKB-KW"/>
</dbReference>
<dbReference type="InterPro" id="IPR027443">
    <property type="entry name" value="IPNS-like_sf"/>
</dbReference>
<accession>A0A5C3NF62</accession>
<keyword evidence="1" id="KW-0479">Metal-binding</keyword>
<dbReference type="PANTHER" id="PTHR47990">
    <property type="entry name" value="2-OXOGLUTARATE (2OG) AND FE(II)-DEPENDENT OXYGENASE SUPERFAMILY PROTEIN-RELATED"/>
    <property type="match status" value="1"/>
</dbReference>
<comment type="similarity">
    <text evidence="1">Belongs to the iron/ascorbate-dependent oxidoreductase family.</text>
</comment>
<dbReference type="Proteomes" id="UP000305948">
    <property type="component" value="Unassembled WGS sequence"/>
</dbReference>
<dbReference type="InterPro" id="IPR005123">
    <property type="entry name" value="Oxoglu/Fe-dep_dioxygenase_dom"/>
</dbReference>
<dbReference type="InterPro" id="IPR050231">
    <property type="entry name" value="Iron_ascorbate_oxido_reductase"/>
</dbReference>